<dbReference type="Pfam" id="PF00615">
    <property type="entry name" value="RGS"/>
    <property type="match status" value="1"/>
</dbReference>
<dbReference type="SMART" id="SM00315">
    <property type="entry name" value="RGS"/>
    <property type="match status" value="1"/>
</dbReference>
<proteinExistence type="predicted"/>
<dbReference type="SUPFAM" id="SSF48097">
    <property type="entry name" value="Regulator of G-protein signaling, RGS"/>
    <property type="match status" value="1"/>
</dbReference>
<dbReference type="GO" id="GO:0005737">
    <property type="term" value="C:cytoplasm"/>
    <property type="evidence" value="ECO:0007669"/>
    <property type="project" value="TreeGrafter"/>
</dbReference>
<dbReference type="InterPro" id="IPR047016">
    <property type="entry name" value="RGS6/7/9/11"/>
</dbReference>
<reference evidence="4 5" key="1">
    <citation type="journal article" date="2018" name="BMC Genomics">
        <title>The genome of Naegleria lovaniensis, the basis for a comparative approach to unravel pathogenicity factors of the human pathogenic amoeba N. fowleri.</title>
        <authorList>
            <person name="Liechti N."/>
            <person name="Schurch N."/>
            <person name="Bruggmann R."/>
            <person name="Wittwer M."/>
        </authorList>
    </citation>
    <scope>NUCLEOTIDE SEQUENCE [LARGE SCALE GENOMIC DNA]</scope>
    <source>
        <strain evidence="4 5">ATCC 30569</strain>
    </source>
</reference>
<feature type="region of interest" description="Disordered" evidence="2">
    <location>
        <begin position="391"/>
        <end position="410"/>
    </location>
</feature>
<feature type="compositionally biased region" description="Low complexity" evidence="2">
    <location>
        <begin position="31"/>
        <end position="40"/>
    </location>
</feature>
<dbReference type="CDD" id="cd07440">
    <property type="entry name" value="RGS"/>
    <property type="match status" value="1"/>
</dbReference>
<dbReference type="RefSeq" id="XP_044545627.1">
    <property type="nucleotide sequence ID" value="XM_044698592.1"/>
</dbReference>
<dbReference type="InterPro" id="IPR016137">
    <property type="entry name" value="RGS"/>
</dbReference>
<dbReference type="EMBL" id="PYSW02000034">
    <property type="protein sequence ID" value="KAG2378365.1"/>
    <property type="molecule type" value="Genomic_DNA"/>
</dbReference>
<dbReference type="PANTHER" id="PTHR45746">
    <property type="entry name" value="LP21163P"/>
    <property type="match status" value="1"/>
</dbReference>
<feature type="compositionally biased region" description="Low complexity" evidence="2">
    <location>
        <begin position="398"/>
        <end position="410"/>
    </location>
</feature>
<dbReference type="PANTHER" id="PTHR45746:SF6">
    <property type="entry name" value="LP21163P"/>
    <property type="match status" value="1"/>
</dbReference>
<feature type="region of interest" description="Disordered" evidence="2">
    <location>
        <begin position="25"/>
        <end position="92"/>
    </location>
</feature>
<dbReference type="Proteomes" id="UP000816034">
    <property type="component" value="Unassembled WGS sequence"/>
</dbReference>
<evidence type="ECO:0000313" key="4">
    <source>
        <dbReference type="EMBL" id="KAG2378365.1"/>
    </source>
</evidence>
<comment type="caution">
    <text evidence="4">The sequence shown here is derived from an EMBL/GenBank/DDBJ whole genome shotgun (WGS) entry which is preliminary data.</text>
</comment>
<dbReference type="GeneID" id="68100962"/>
<dbReference type="InterPro" id="IPR044926">
    <property type="entry name" value="RGS_subdomain_2"/>
</dbReference>
<protein>
    <recommendedName>
        <fullName evidence="3">RGS domain-containing protein</fullName>
    </recommendedName>
</protein>
<dbReference type="PROSITE" id="PS50132">
    <property type="entry name" value="RGS"/>
    <property type="match status" value="1"/>
</dbReference>
<evidence type="ECO:0000313" key="5">
    <source>
        <dbReference type="Proteomes" id="UP000816034"/>
    </source>
</evidence>
<feature type="compositionally biased region" description="Low complexity" evidence="2">
    <location>
        <begin position="139"/>
        <end position="148"/>
    </location>
</feature>
<feature type="compositionally biased region" description="Low complexity" evidence="2">
    <location>
        <begin position="59"/>
        <end position="92"/>
    </location>
</feature>
<evidence type="ECO:0000256" key="2">
    <source>
        <dbReference type="SAM" id="MobiDB-lite"/>
    </source>
</evidence>
<accession>A0AA88GKC3</accession>
<evidence type="ECO:0000259" key="3">
    <source>
        <dbReference type="PROSITE" id="PS50132"/>
    </source>
</evidence>
<dbReference type="AlphaFoldDB" id="A0AA88GKC3"/>
<organism evidence="4 5">
    <name type="scientific">Naegleria lovaniensis</name>
    <name type="common">Amoeba</name>
    <dbReference type="NCBI Taxonomy" id="51637"/>
    <lineage>
        <taxon>Eukaryota</taxon>
        <taxon>Discoba</taxon>
        <taxon>Heterolobosea</taxon>
        <taxon>Tetramitia</taxon>
        <taxon>Eutetramitia</taxon>
        <taxon>Vahlkampfiidae</taxon>
        <taxon>Naegleria</taxon>
    </lineage>
</organism>
<evidence type="ECO:0000256" key="1">
    <source>
        <dbReference type="ARBA" id="ARBA00022700"/>
    </source>
</evidence>
<feature type="region of interest" description="Disordered" evidence="2">
    <location>
        <begin position="132"/>
        <end position="161"/>
    </location>
</feature>
<dbReference type="InterPro" id="IPR036305">
    <property type="entry name" value="RGS_sf"/>
</dbReference>
<dbReference type="Gene3D" id="1.10.167.10">
    <property type="entry name" value="Regulator of G-protein Signalling 4, domain 2"/>
    <property type="match status" value="1"/>
</dbReference>
<dbReference type="GO" id="GO:0005096">
    <property type="term" value="F:GTPase activator activity"/>
    <property type="evidence" value="ECO:0007669"/>
    <property type="project" value="TreeGrafter"/>
</dbReference>
<sequence length="554" mass="62799">MGNLYSKNHHQGECRWYSMGPIRSFRRNSHHTSSTTTTNTKQQEEPHPTTSSSLQRFQNSWTTTTTNSPSLTNHSFPSSSNHSHTSHSLQSLSHSNTLMPSYHAHTQSADSSIASTNITPFISSSIIPSANTITTRNIPPESSSLTPTLKPPSPTVAPPSQYYSRFTISSTNTSNNTEVIESPPVVVNNSATDGTRFVDTLTNNHGSFRNKRCNLSRQSFSLPKCRSWFKEKTKSLRSLHLLRRRSTTEDTRSTIITGIPLISNDDNNQHKQEQQQKNGIELQETHVVNSNTNTDVSTGVGHVTTGTDTREVNRSNESIERTKRVYSISNLSAASADSWSSSGNVLQRAEESETTMSFDQKDDRRKLASILQSRITRSKSEFSKPRISQEVNAFGDDSSPQRAPVARSSSAPSIINNELDALLRDAIGYQLFKDFCESEYSVENLKFWNELQDMEKNFIDMSGKRRSKVINMVYDKFLDENSTEEVNVRGKTKKLVDQERKSGNIDLERGSQLIHELKRDLYINMIDSFSRFHRTEEYRLWKELKENPENTFEF</sequence>
<dbReference type="GO" id="GO:0009968">
    <property type="term" value="P:negative regulation of signal transduction"/>
    <property type="evidence" value="ECO:0007669"/>
    <property type="project" value="UniProtKB-KW"/>
</dbReference>
<gene>
    <name evidence="4" type="ORF">C9374_008508</name>
</gene>
<dbReference type="GO" id="GO:0008277">
    <property type="term" value="P:regulation of G protein-coupled receptor signaling pathway"/>
    <property type="evidence" value="ECO:0007669"/>
    <property type="project" value="InterPro"/>
</dbReference>
<keyword evidence="1" id="KW-0734">Signal transduction inhibitor</keyword>
<feature type="compositionally biased region" description="Polar residues" evidence="2">
    <location>
        <begin position="48"/>
        <end position="58"/>
    </location>
</feature>
<feature type="domain" description="RGS" evidence="3">
    <location>
        <begin position="418"/>
        <end position="539"/>
    </location>
</feature>
<dbReference type="PRINTS" id="PR01301">
    <property type="entry name" value="RGSPROTEIN"/>
</dbReference>
<name>A0AA88GKC3_NAELO</name>
<keyword evidence="5" id="KW-1185">Reference proteome</keyword>